<gene>
    <name evidence="2" type="ORF">SAMN06296058_2172</name>
</gene>
<protein>
    <submittedName>
        <fullName evidence="2">CubicO group peptidase, beta-lactamase class C family</fullName>
    </submittedName>
</protein>
<dbReference type="STRING" id="428993.SAMN06296058_2172"/>
<evidence type="ECO:0000259" key="1">
    <source>
        <dbReference type="Pfam" id="PF00144"/>
    </source>
</evidence>
<dbReference type="Proteomes" id="UP000190341">
    <property type="component" value="Unassembled WGS sequence"/>
</dbReference>
<dbReference type="PANTHER" id="PTHR43283:SF18">
    <property type="match status" value="1"/>
</dbReference>
<dbReference type="InterPro" id="IPR001466">
    <property type="entry name" value="Beta-lactam-related"/>
</dbReference>
<proteinExistence type="predicted"/>
<dbReference type="Gene3D" id="3.40.710.10">
    <property type="entry name" value="DD-peptidase/beta-lactamase superfamily"/>
    <property type="match status" value="1"/>
</dbReference>
<sequence>MGNGFNAGRRKLAGQFAAAGLLSLAPASLWAISPTRYDHPWIPDDQFLADLPEWMSAFGVPGVGIAVLEAGEVAWTHSVGMADTATGKPVEEGSRFECASLSKPVFACLVLQLVDAGRIDLEAPLFRYLRPDYLASDDPRLSRITVRDVLRHTTGLPNWREHPERTPLRTIAEPGAEIRYSGEAFFWLQLAVEAVCDESLDRLAQRLLFAPAGMQRSTYTWNADAARDSVMGVAAPGETPPVQTFREQWAILQRIADAEGKPIADWRWPDAVRLQPRAVALSDSAHFVWPGDLIANSAASLRGPVSDYVRFLDFAMRDSEHGGALRPATRDAMFSPQFPVRAGWIDKGLGWNLEMIGEGQRWCWHGGANAGRYKTFVVGDPLRRRGIAVMTNGGGATPVYQRVLRNAIGRDMLAFDI</sequence>
<dbReference type="OrthoDB" id="119951at2"/>
<name>A0A1T5LBC8_9GAMM</name>
<accession>A0A1T5LBC8</accession>
<dbReference type="InterPro" id="IPR012338">
    <property type="entry name" value="Beta-lactam/transpept-like"/>
</dbReference>
<dbReference type="AlphaFoldDB" id="A0A1T5LBC8"/>
<dbReference type="InterPro" id="IPR050789">
    <property type="entry name" value="Diverse_Enzym_Activities"/>
</dbReference>
<keyword evidence="3" id="KW-1185">Reference proteome</keyword>
<organism evidence="2 3">
    <name type="scientific">Pseudoxanthomonas indica</name>
    <dbReference type="NCBI Taxonomy" id="428993"/>
    <lineage>
        <taxon>Bacteria</taxon>
        <taxon>Pseudomonadati</taxon>
        <taxon>Pseudomonadota</taxon>
        <taxon>Gammaproteobacteria</taxon>
        <taxon>Lysobacterales</taxon>
        <taxon>Lysobacteraceae</taxon>
        <taxon>Pseudoxanthomonas</taxon>
    </lineage>
</organism>
<dbReference type="PANTHER" id="PTHR43283">
    <property type="entry name" value="BETA-LACTAMASE-RELATED"/>
    <property type="match status" value="1"/>
</dbReference>
<reference evidence="2 3" key="1">
    <citation type="submission" date="2017-02" db="EMBL/GenBank/DDBJ databases">
        <authorList>
            <person name="Peterson S.W."/>
        </authorList>
    </citation>
    <scope>NUCLEOTIDE SEQUENCE [LARGE SCALE GENOMIC DNA]</scope>
    <source>
        <strain evidence="2 3">P15</strain>
    </source>
</reference>
<dbReference type="SUPFAM" id="SSF56601">
    <property type="entry name" value="beta-lactamase/transpeptidase-like"/>
    <property type="match status" value="1"/>
</dbReference>
<feature type="domain" description="Beta-lactamase-related" evidence="1">
    <location>
        <begin position="59"/>
        <end position="398"/>
    </location>
</feature>
<evidence type="ECO:0000313" key="3">
    <source>
        <dbReference type="Proteomes" id="UP000190341"/>
    </source>
</evidence>
<evidence type="ECO:0000313" key="2">
    <source>
        <dbReference type="EMBL" id="SKC72708.1"/>
    </source>
</evidence>
<dbReference type="Pfam" id="PF00144">
    <property type="entry name" value="Beta-lactamase"/>
    <property type="match status" value="1"/>
</dbReference>
<dbReference type="RefSeq" id="WP_079724556.1">
    <property type="nucleotide sequence ID" value="NZ_BMCL01000001.1"/>
</dbReference>
<dbReference type="EMBL" id="FUZV01000002">
    <property type="protein sequence ID" value="SKC72708.1"/>
    <property type="molecule type" value="Genomic_DNA"/>
</dbReference>